<organism evidence="1 2">
    <name type="scientific">Mucuna pruriens</name>
    <name type="common">Velvet bean</name>
    <name type="synonym">Dolichos pruriens</name>
    <dbReference type="NCBI Taxonomy" id="157652"/>
    <lineage>
        <taxon>Eukaryota</taxon>
        <taxon>Viridiplantae</taxon>
        <taxon>Streptophyta</taxon>
        <taxon>Embryophyta</taxon>
        <taxon>Tracheophyta</taxon>
        <taxon>Spermatophyta</taxon>
        <taxon>Magnoliopsida</taxon>
        <taxon>eudicotyledons</taxon>
        <taxon>Gunneridae</taxon>
        <taxon>Pentapetalae</taxon>
        <taxon>rosids</taxon>
        <taxon>fabids</taxon>
        <taxon>Fabales</taxon>
        <taxon>Fabaceae</taxon>
        <taxon>Papilionoideae</taxon>
        <taxon>50 kb inversion clade</taxon>
        <taxon>NPAAA clade</taxon>
        <taxon>indigoferoid/millettioid clade</taxon>
        <taxon>Phaseoleae</taxon>
        <taxon>Mucuna</taxon>
    </lineage>
</organism>
<dbReference type="Proteomes" id="UP000257109">
    <property type="component" value="Unassembled WGS sequence"/>
</dbReference>
<dbReference type="AlphaFoldDB" id="A0A371F3R8"/>
<dbReference type="InterPro" id="IPR039537">
    <property type="entry name" value="Retrotran_Ty1/copia-like"/>
</dbReference>
<protein>
    <recommendedName>
        <fullName evidence="3">GAG-pre-integrase domain-containing protein</fullName>
    </recommendedName>
</protein>
<name>A0A371F3R8_MUCPR</name>
<comment type="caution">
    <text evidence="1">The sequence shown here is derived from an EMBL/GenBank/DDBJ whole genome shotgun (WGS) entry which is preliminary data.</text>
</comment>
<dbReference type="OrthoDB" id="1751483at2759"/>
<dbReference type="PANTHER" id="PTHR42648:SF21">
    <property type="entry name" value="CYSTEINE-RICH RLK (RECEPTOR-LIKE PROTEIN KINASE) 8"/>
    <property type="match status" value="1"/>
</dbReference>
<feature type="non-terminal residue" evidence="1">
    <location>
        <position position="1"/>
    </location>
</feature>
<dbReference type="EMBL" id="QJKJ01010705">
    <property type="protein sequence ID" value="RDX72936.1"/>
    <property type="molecule type" value="Genomic_DNA"/>
</dbReference>
<proteinExistence type="predicted"/>
<sequence>MWSAGLQWLLIPLDTLPESKPNHSTLDMSRRGSYVLLSIQGSMIVFIKIRHYKIVLERFDLVNITFEDLMRGLPNLMYKYDLLCDACHKGKKVKILSMSKNIVSTFRPLELLHIDQFGPTITTSISRKRYGLVVVNDYTRWT</sequence>
<accession>A0A371F3R8</accession>
<evidence type="ECO:0008006" key="3">
    <source>
        <dbReference type="Google" id="ProtNLM"/>
    </source>
</evidence>
<keyword evidence="2" id="KW-1185">Reference proteome</keyword>
<dbReference type="PANTHER" id="PTHR42648">
    <property type="entry name" value="TRANSPOSASE, PUTATIVE-RELATED"/>
    <property type="match status" value="1"/>
</dbReference>
<reference evidence="1" key="1">
    <citation type="submission" date="2018-05" db="EMBL/GenBank/DDBJ databases">
        <title>Draft genome of Mucuna pruriens seed.</title>
        <authorList>
            <person name="Nnadi N.E."/>
            <person name="Vos R."/>
            <person name="Hasami M.H."/>
            <person name="Devisetty U.K."/>
            <person name="Aguiy J.C."/>
        </authorList>
    </citation>
    <scope>NUCLEOTIDE SEQUENCE [LARGE SCALE GENOMIC DNA]</scope>
    <source>
        <strain evidence="1">JCA_2017</strain>
    </source>
</reference>
<evidence type="ECO:0000313" key="1">
    <source>
        <dbReference type="EMBL" id="RDX72936.1"/>
    </source>
</evidence>
<evidence type="ECO:0000313" key="2">
    <source>
        <dbReference type="Proteomes" id="UP000257109"/>
    </source>
</evidence>
<gene>
    <name evidence="1" type="ORF">CR513_47518</name>
</gene>